<sequence length="119" mass="13102">MQPAPRISALYLAARMIAGLLTQSCPYLTVDHGRRLFCCLDGGHECVSHRLADTKVLSLVHAFDVDSERVMVAEHYGAVALDDLVLEAPSPDRVVLRTNAFSACKLLVWGGEKYTFALR</sequence>
<evidence type="ECO:0000313" key="2">
    <source>
        <dbReference type="Proteomes" id="UP000825072"/>
    </source>
</evidence>
<dbReference type="Proteomes" id="UP000825072">
    <property type="component" value="Chromosome 1"/>
</dbReference>
<dbReference type="EMBL" id="AP024747">
    <property type="protein sequence ID" value="BCY24560.1"/>
    <property type="molecule type" value="Genomic_DNA"/>
</dbReference>
<accession>A0AAD1NUW6</accession>
<evidence type="ECO:0000313" key="1">
    <source>
        <dbReference type="EMBL" id="BCY24560.1"/>
    </source>
</evidence>
<protein>
    <submittedName>
        <fullName evidence="1">Uncharacterized protein</fullName>
    </submittedName>
</protein>
<reference evidence="1" key="1">
    <citation type="submission" date="2021-06" db="EMBL/GenBank/DDBJ databases">
        <title>Genome sequence of Cutibacterium modestum strain KB17-24694.</title>
        <authorList>
            <person name="Dekio I."/>
            <person name="Asahina A."/>
            <person name="Nishida M."/>
        </authorList>
    </citation>
    <scope>NUCLEOTIDE SEQUENCE</scope>
    <source>
        <strain evidence="1">KB17-24694</strain>
    </source>
</reference>
<organism evidence="1 2">
    <name type="scientific">Cutibacterium modestum</name>
    <dbReference type="NCBI Taxonomy" id="2559073"/>
    <lineage>
        <taxon>Bacteria</taxon>
        <taxon>Bacillati</taxon>
        <taxon>Actinomycetota</taxon>
        <taxon>Actinomycetes</taxon>
        <taxon>Propionibacteriales</taxon>
        <taxon>Propionibacteriaceae</taxon>
        <taxon>Cutibacterium</taxon>
    </lineage>
</organism>
<proteinExistence type="predicted"/>
<name>A0AAD1NUW6_9ACTN</name>
<dbReference type="AlphaFoldDB" id="A0AAD1NUW6"/>
<gene>
    <name evidence="1" type="ORF">KB1_05500</name>
</gene>
<dbReference type="RefSeq" id="WP_036958251.1">
    <property type="nucleotide sequence ID" value="NZ_AP024747.1"/>
</dbReference>
<dbReference type="GeneID" id="92881933"/>